<dbReference type="Proteomes" id="UP000553016">
    <property type="component" value="Unassembled WGS sequence"/>
</dbReference>
<evidence type="ECO:0000313" key="1">
    <source>
        <dbReference type="EMBL" id="MBC2239797.1"/>
    </source>
</evidence>
<dbReference type="RefSeq" id="WP_185540223.1">
    <property type="nucleotide sequence ID" value="NZ_JAARZA010000002.1"/>
</dbReference>
<proteinExistence type="predicted"/>
<gene>
    <name evidence="1" type="ORF">HCB35_04865</name>
</gene>
<organism evidence="1 2">
    <name type="scientific">Listeria booriae</name>
    <dbReference type="NCBI Taxonomy" id="1552123"/>
    <lineage>
        <taxon>Bacteria</taxon>
        <taxon>Bacillati</taxon>
        <taxon>Bacillota</taxon>
        <taxon>Bacilli</taxon>
        <taxon>Bacillales</taxon>
        <taxon>Listeriaceae</taxon>
        <taxon>Listeria</taxon>
    </lineage>
</organism>
<reference evidence="1 2" key="1">
    <citation type="submission" date="2020-03" db="EMBL/GenBank/DDBJ databases">
        <title>Soil Listeria distribution.</title>
        <authorList>
            <person name="Liao J."/>
            <person name="Wiedmann M."/>
        </authorList>
    </citation>
    <scope>NUCLEOTIDE SEQUENCE [LARGE SCALE GENOMIC DNA]</scope>
    <source>
        <strain evidence="1 2">FSL L7-0149</strain>
    </source>
</reference>
<name>A0A842EPE7_9LIST</name>
<accession>A0A842EPE7</accession>
<dbReference type="AlphaFoldDB" id="A0A842EPE7"/>
<sequence length="66" mass="8010">MEAIVMWFDVMHYGFRITIHEYEEISTVYGWLKRHQKALEGSSVYDEMIDIYFQLDKKFQEKSVAK</sequence>
<dbReference type="EMBL" id="JAARZA010000002">
    <property type="protein sequence ID" value="MBC2239797.1"/>
    <property type="molecule type" value="Genomic_DNA"/>
</dbReference>
<protein>
    <submittedName>
        <fullName evidence="1">Uncharacterized protein</fullName>
    </submittedName>
</protein>
<comment type="caution">
    <text evidence="1">The sequence shown here is derived from an EMBL/GenBank/DDBJ whole genome shotgun (WGS) entry which is preliminary data.</text>
</comment>
<evidence type="ECO:0000313" key="2">
    <source>
        <dbReference type="Proteomes" id="UP000553016"/>
    </source>
</evidence>